<reference evidence="6" key="1">
    <citation type="journal article" date="2016" name="Front. Microbiol.">
        <title>Genome Sequence of the Piezophilic, Mesophilic Sulfate-Reducing Bacterium Desulfovibrio indicus J2T.</title>
        <authorList>
            <person name="Cao J."/>
            <person name="Maignien L."/>
            <person name="Shao Z."/>
            <person name="Alain K."/>
            <person name="Jebbar M."/>
        </authorList>
    </citation>
    <scope>NUCLEOTIDE SEQUENCE</scope>
    <source>
        <strain evidence="6">JCM 32048</strain>
    </source>
</reference>
<reference evidence="6" key="2">
    <citation type="submission" date="2021-08" db="EMBL/GenBank/DDBJ databases">
        <authorList>
            <person name="Tani A."/>
            <person name="Ola A."/>
            <person name="Ogura Y."/>
            <person name="Katsura K."/>
            <person name="Hayashi T."/>
        </authorList>
    </citation>
    <scope>NUCLEOTIDE SEQUENCE</scope>
    <source>
        <strain evidence="6">JCM 32048</strain>
    </source>
</reference>
<dbReference type="Proteomes" id="UP001055286">
    <property type="component" value="Unassembled WGS sequence"/>
</dbReference>
<name>A0AA37HIA8_9HYPH</name>
<dbReference type="AlphaFoldDB" id="A0AA37HIA8"/>
<organism evidence="6 7">
    <name type="scientific">Methylobacterium frigidaeris</name>
    <dbReference type="NCBI Taxonomy" id="2038277"/>
    <lineage>
        <taxon>Bacteria</taxon>
        <taxon>Pseudomonadati</taxon>
        <taxon>Pseudomonadota</taxon>
        <taxon>Alphaproteobacteria</taxon>
        <taxon>Hyphomicrobiales</taxon>
        <taxon>Methylobacteriaceae</taxon>
        <taxon>Methylobacterium</taxon>
    </lineage>
</organism>
<dbReference type="Gene3D" id="3.40.50.2300">
    <property type="match status" value="2"/>
</dbReference>
<dbReference type="GO" id="GO:0006865">
    <property type="term" value="P:amino acid transport"/>
    <property type="evidence" value="ECO:0007669"/>
    <property type="project" value="UniProtKB-KW"/>
</dbReference>
<keyword evidence="3" id="KW-0813">Transport</keyword>
<keyword evidence="7" id="KW-1185">Reference proteome</keyword>
<feature type="signal peptide" evidence="4">
    <location>
        <begin position="1"/>
        <end position="20"/>
    </location>
</feature>
<dbReference type="EMBL" id="BPQJ01000072">
    <property type="protein sequence ID" value="GJD66642.1"/>
    <property type="molecule type" value="Genomic_DNA"/>
</dbReference>
<feature type="domain" description="Leucine-binding protein" evidence="5">
    <location>
        <begin position="27"/>
        <end position="362"/>
    </location>
</feature>
<evidence type="ECO:0000256" key="4">
    <source>
        <dbReference type="SAM" id="SignalP"/>
    </source>
</evidence>
<dbReference type="InterPro" id="IPR028081">
    <property type="entry name" value="Leu-bd"/>
</dbReference>
<evidence type="ECO:0000256" key="1">
    <source>
        <dbReference type="ARBA" id="ARBA00010062"/>
    </source>
</evidence>
<proteinExistence type="inferred from homology"/>
<keyword evidence="2 4" id="KW-0732">Signal</keyword>
<comment type="caution">
    <text evidence="6">The sequence shown here is derived from an EMBL/GenBank/DDBJ whole genome shotgun (WGS) entry which is preliminary data.</text>
</comment>
<evidence type="ECO:0000256" key="3">
    <source>
        <dbReference type="ARBA" id="ARBA00022970"/>
    </source>
</evidence>
<evidence type="ECO:0000313" key="6">
    <source>
        <dbReference type="EMBL" id="GJD66642.1"/>
    </source>
</evidence>
<dbReference type="PANTHER" id="PTHR30483:SF6">
    <property type="entry name" value="PERIPLASMIC BINDING PROTEIN OF ABC TRANSPORTER FOR NATURAL AMINO ACIDS"/>
    <property type="match status" value="1"/>
</dbReference>
<gene>
    <name evidence="6" type="ORF">MPEAHAMD_6840</name>
</gene>
<dbReference type="InterPro" id="IPR051010">
    <property type="entry name" value="BCAA_transport"/>
</dbReference>
<comment type="similarity">
    <text evidence="1">Belongs to the leucine-binding protein family.</text>
</comment>
<sequence>MLKMALTTLWSCAWSCCAAAGLAAEPPLKIGVLTDMSGAYSAFSGEGSVTAARMAAEDFGGSVLGRRIEILASDHQNRPDVASATTNRWFDLDGVRAVIDVPLSSAALAVQEIARNKKRIALFSTGITSELTGTACSPTGFQWTYDSYSMVKSLTESVVRSGGDRWFILVVDNAAGYALERDAKSFVAAAGGKVVGSVRHPLGSSDMASFLLQAQTAGANVLAFANAGQDVQNAIKQAREFGMTGLRFAPLVLFNTEVRALGLDVAQGLEFVTTHDWTRDAATRTWAKRFFAARRAMPSMAQAGVYSGVLHYLKAVAEAGTDDTDRVAATMRRLPVNDLFVVDGRVRPDGAMVHDMYLARVKTPVRSSGPWDDYEIVRTVPGDLAFRPLGEGGCPLTKDGH</sequence>
<accession>A0AA37HIA8</accession>
<evidence type="ECO:0000259" key="5">
    <source>
        <dbReference type="Pfam" id="PF13458"/>
    </source>
</evidence>
<dbReference type="PANTHER" id="PTHR30483">
    <property type="entry name" value="LEUCINE-SPECIFIC-BINDING PROTEIN"/>
    <property type="match status" value="1"/>
</dbReference>
<dbReference type="SUPFAM" id="SSF53822">
    <property type="entry name" value="Periplasmic binding protein-like I"/>
    <property type="match status" value="1"/>
</dbReference>
<feature type="chain" id="PRO_5041205813" evidence="4">
    <location>
        <begin position="21"/>
        <end position="401"/>
    </location>
</feature>
<evidence type="ECO:0000256" key="2">
    <source>
        <dbReference type="ARBA" id="ARBA00022729"/>
    </source>
</evidence>
<protein>
    <submittedName>
        <fullName evidence="6">Leu/Ile/Val-binding protein</fullName>
    </submittedName>
</protein>
<dbReference type="InterPro" id="IPR028082">
    <property type="entry name" value="Peripla_BP_I"/>
</dbReference>
<keyword evidence="3" id="KW-0029">Amino-acid transport</keyword>
<evidence type="ECO:0000313" key="7">
    <source>
        <dbReference type="Proteomes" id="UP001055286"/>
    </source>
</evidence>
<dbReference type="CDD" id="cd06327">
    <property type="entry name" value="PBP1_SBP-like"/>
    <property type="match status" value="1"/>
</dbReference>
<dbReference type="Pfam" id="PF13458">
    <property type="entry name" value="Peripla_BP_6"/>
    <property type="match status" value="1"/>
</dbReference>